<evidence type="ECO:0000256" key="1">
    <source>
        <dbReference type="ARBA" id="ARBA00022574"/>
    </source>
</evidence>
<dbReference type="InterPro" id="IPR020472">
    <property type="entry name" value="WD40_PAC1"/>
</dbReference>
<keyword evidence="2" id="KW-0677">Repeat</keyword>
<evidence type="ECO:0000256" key="4">
    <source>
        <dbReference type="SAM" id="Coils"/>
    </source>
</evidence>
<dbReference type="Gene3D" id="2.130.10.10">
    <property type="entry name" value="YVTN repeat-like/Quinoprotein amine dehydrogenase"/>
    <property type="match status" value="2"/>
</dbReference>
<keyword evidence="1 3" id="KW-0853">WD repeat</keyword>
<name>A0ABM1A814_APLCA</name>
<proteinExistence type="predicted"/>
<organism evidence="6 7">
    <name type="scientific">Aplysia californica</name>
    <name type="common">California sea hare</name>
    <dbReference type="NCBI Taxonomy" id="6500"/>
    <lineage>
        <taxon>Eukaryota</taxon>
        <taxon>Metazoa</taxon>
        <taxon>Spiralia</taxon>
        <taxon>Lophotrochozoa</taxon>
        <taxon>Mollusca</taxon>
        <taxon>Gastropoda</taxon>
        <taxon>Heterobranchia</taxon>
        <taxon>Euthyneura</taxon>
        <taxon>Tectipleura</taxon>
        <taxon>Aplysiida</taxon>
        <taxon>Aplysioidea</taxon>
        <taxon>Aplysiidae</taxon>
        <taxon>Aplysia</taxon>
    </lineage>
</organism>
<dbReference type="SMART" id="SM00320">
    <property type="entry name" value="WD40"/>
    <property type="match status" value="6"/>
</dbReference>
<gene>
    <name evidence="7" type="primary">LOC101848993</name>
</gene>
<dbReference type="InterPro" id="IPR001680">
    <property type="entry name" value="WD40_rpt"/>
</dbReference>
<feature type="compositionally biased region" description="Acidic residues" evidence="5">
    <location>
        <begin position="65"/>
        <end position="91"/>
    </location>
</feature>
<dbReference type="InterPro" id="IPR015943">
    <property type="entry name" value="WD40/YVTN_repeat-like_dom_sf"/>
</dbReference>
<evidence type="ECO:0000256" key="5">
    <source>
        <dbReference type="SAM" id="MobiDB-lite"/>
    </source>
</evidence>
<dbReference type="PROSITE" id="PS50082">
    <property type="entry name" value="WD_REPEATS_2"/>
    <property type="match status" value="3"/>
</dbReference>
<feature type="coiled-coil region" evidence="4">
    <location>
        <begin position="4"/>
        <end position="34"/>
    </location>
</feature>
<dbReference type="PANTHER" id="PTHR22847:SF722">
    <property type="entry name" value="NOVEL PROTEIN"/>
    <property type="match status" value="1"/>
</dbReference>
<dbReference type="RefSeq" id="XP_012942607.1">
    <property type="nucleotide sequence ID" value="XM_013087153.2"/>
</dbReference>
<dbReference type="GeneID" id="101848993"/>
<dbReference type="PANTHER" id="PTHR22847">
    <property type="entry name" value="WD40 REPEAT PROTEIN"/>
    <property type="match status" value="1"/>
</dbReference>
<dbReference type="Pfam" id="PF00400">
    <property type="entry name" value="WD40"/>
    <property type="match status" value="3"/>
</dbReference>
<feature type="repeat" description="WD" evidence="3">
    <location>
        <begin position="267"/>
        <end position="301"/>
    </location>
</feature>
<feature type="repeat" description="WD" evidence="3">
    <location>
        <begin position="165"/>
        <end position="204"/>
    </location>
</feature>
<keyword evidence="6" id="KW-1185">Reference proteome</keyword>
<evidence type="ECO:0000256" key="2">
    <source>
        <dbReference type="ARBA" id="ARBA00022737"/>
    </source>
</evidence>
<feature type="compositionally biased region" description="Acidic residues" evidence="5">
    <location>
        <begin position="510"/>
        <end position="539"/>
    </location>
</feature>
<accession>A0ABM1A814</accession>
<dbReference type="InterPro" id="IPR036322">
    <property type="entry name" value="WD40_repeat_dom_sf"/>
</dbReference>
<feature type="compositionally biased region" description="Low complexity" evidence="5">
    <location>
        <begin position="112"/>
        <end position="122"/>
    </location>
</feature>
<feature type="repeat" description="WD" evidence="3">
    <location>
        <begin position="226"/>
        <end position="260"/>
    </location>
</feature>
<dbReference type="PROSITE" id="PS50294">
    <property type="entry name" value="WD_REPEATS_REGION"/>
    <property type="match status" value="1"/>
</dbReference>
<feature type="region of interest" description="Disordered" evidence="5">
    <location>
        <begin position="508"/>
        <end position="558"/>
    </location>
</feature>
<sequence>MASTVSLENLIRKLRKKLRQIENLERLNRPLLEEEIIKVQSKFALRDELKANLEALHQLEKVTEADGEESEENDDFPAAEEDVDVEDDGEYNENSVAVGAEDPSDRGDAEVSSLPSLPSLPSGKVEVSSGKPDEVVVSGSKKGEEAKAKPAKLSLARAPCRVTSLDGHSDLVTSLAVVGGKVISASRDTTLRCWDIATGKEEKIFGGHTETVTCVIVLDKLFSRSVADTSLSSEDHLIVSGSFDSSYKLWSLNSGQMVKSVYTFNPVTCIHFSEAQAMLITGSDGGKLELWDLASGSNLWSNIVHRGSVTGVKVVEKTVFSSSADGVLKVHHVADDRKLSCVFESENLKSASGRQMNVRHVRCLEYGPKGLFYGDDSRNIKIVDWRKGIANKVPNHGSSFTSIDAICCHDDYLVSSSYDLDNGLGYINVRSSRTLEYLATIDDRETERIVCLAISKLPSGNFYVVSGGMELKVWEVGNKGGQWRTTSLIEDADFVKLLHKGSLSRTAIDSETDVSDEEEDDDDEDDDGDDASVEESDEDPEKKESGQAASWMSWCAVL</sequence>
<feature type="region of interest" description="Disordered" evidence="5">
    <location>
        <begin position="61"/>
        <end position="149"/>
    </location>
</feature>
<evidence type="ECO:0000256" key="3">
    <source>
        <dbReference type="PROSITE-ProRule" id="PRU00221"/>
    </source>
</evidence>
<dbReference type="Proteomes" id="UP000694888">
    <property type="component" value="Unplaced"/>
</dbReference>
<evidence type="ECO:0000313" key="7">
    <source>
        <dbReference type="RefSeq" id="XP_012942607.1"/>
    </source>
</evidence>
<dbReference type="SUPFAM" id="SSF50978">
    <property type="entry name" value="WD40 repeat-like"/>
    <property type="match status" value="1"/>
</dbReference>
<reference evidence="7" key="1">
    <citation type="submission" date="2025-08" db="UniProtKB">
        <authorList>
            <consortium name="RefSeq"/>
        </authorList>
    </citation>
    <scope>IDENTIFICATION</scope>
</reference>
<dbReference type="PRINTS" id="PR00320">
    <property type="entry name" value="GPROTEINBRPT"/>
</dbReference>
<evidence type="ECO:0000313" key="6">
    <source>
        <dbReference type="Proteomes" id="UP000694888"/>
    </source>
</evidence>
<keyword evidence="4" id="KW-0175">Coiled coil</keyword>
<protein>
    <submittedName>
        <fullName evidence="7">WD repeat-containing protein 5B</fullName>
    </submittedName>
</protein>